<proteinExistence type="predicted"/>
<dbReference type="InterPro" id="IPR050624">
    <property type="entry name" value="HTH-type_Tx_Regulator"/>
</dbReference>
<dbReference type="PANTHER" id="PTHR43479">
    <property type="entry name" value="ACREF/ENVCD OPERON REPRESSOR-RELATED"/>
    <property type="match status" value="1"/>
</dbReference>
<dbReference type="EMBL" id="RHGY01000007">
    <property type="protein sequence ID" value="RRG17608.1"/>
    <property type="molecule type" value="Genomic_DNA"/>
</dbReference>
<feature type="domain" description="HTH tetR-type" evidence="3">
    <location>
        <begin position="6"/>
        <end position="66"/>
    </location>
</feature>
<dbReference type="SUPFAM" id="SSF46689">
    <property type="entry name" value="Homeodomain-like"/>
    <property type="match status" value="1"/>
</dbReference>
<dbReference type="PANTHER" id="PTHR43479:SF11">
    <property type="entry name" value="ACREF_ENVCD OPERON REPRESSOR-RELATED"/>
    <property type="match status" value="1"/>
</dbReference>
<evidence type="ECO:0000259" key="3">
    <source>
        <dbReference type="PROSITE" id="PS50977"/>
    </source>
</evidence>
<name>A0A3P2RJJ0_WEIVI</name>
<dbReference type="PROSITE" id="PS50977">
    <property type="entry name" value="HTH_TETR_2"/>
    <property type="match status" value="1"/>
</dbReference>
<dbReference type="GO" id="GO:0003677">
    <property type="term" value="F:DNA binding"/>
    <property type="evidence" value="ECO:0007669"/>
    <property type="project" value="UniProtKB-UniRule"/>
</dbReference>
<dbReference type="OrthoDB" id="9809994at2"/>
<sequence length="191" mass="21269">MKNKDQAKYDQIIEAASNIIVEDGYPAFSTTAVAKAVGIRQSNIYIYFKNKSALLDAVYMHHMRLLAQFAHAHDQVQATTTEQIQSMIVGLVDFANDHPDSLVLIMTLKNNHVLTATFQSETTEENQISLLDLLNKGAAENLLKSLPTSLMVEFVMSILYDVAQHHLDSSYSKTSVTDSTLADFIIDAIFK</sequence>
<feature type="DNA-binding region" description="H-T-H motif" evidence="2">
    <location>
        <begin position="29"/>
        <end position="48"/>
    </location>
</feature>
<evidence type="ECO:0000313" key="4">
    <source>
        <dbReference type="EMBL" id="RRG17608.1"/>
    </source>
</evidence>
<protein>
    <submittedName>
        <fullName evidence="4">TetR/AcrR family transcriptional regulator</fullName>
    </submittedName>
</protein>
<evidence type="ECO:0000256" key="1">
    <source>
        <dbReference type="ARBA" id="ARBA00023125"/>
    </source>
</evidence>
<evidence type="ECO:0000256" key="2">
    <source>
        <dbReference type="PROSITE-ProRule" id="PRU00335"/>
    </source>
</evidence>
<dbReference type="AlphaFoldDB" id="A0A3P2RJJ0"/>
<dbReference type="InterPro" id="IPR001647">
    <property type="entry name" value="HTH_TetR"/>
</dbReference>
<evidence type="ECO:0000313" key="5">
    <source>
        <dbReference type="Proteomes" id="UP000275836"/>
    </source>
</evidence>
<dbReference type="PRINTS" id="PR00455">
    <property type="entry name" value="HTHTETR"/>
</dbReference>
<comment type="caution">
    <text evidence="4">The sequence shown here is derived from an EMBL/GenBank/DDBJ whole genome shotgun (WGS) entry which is preliminary data.</text>
</comment>
<reference evidence="4 5" key="1">
    <citation type="submission" date="2018-10" db="EMBL/GenBank/DDBJ databases">
        <title>Draft genome sequence of Weissella viridescens UCO-SMC3.</title>
        <authorList>
            <person name="Garcia-Cancino A."/>
            <person name="Espinoza-Monje M."/>
            <person name="Albarracin L."/>
            <person name="Garcia-Castillo V."/>
            <person name="Campos-Martin J."/>
            <person name="Nakano Y."/>
            <person name="Guitierrez-Zamorano C."/>
            <person name="Ikeda-Ohtsubo W."/>
            <person name="Morita H."/>
            <person name="Kitazawa H."/>
            <person name="Villena J."/>
        </authorList>
    </citation>
    <scope>NUCLEOTIDE SEQUENCE [LARGE SCALE GENOMIC DNA]</scope>
    <source>
        <strain evidence="4 5">UCO-SMC3</strain>
    </source>
</reference>
<dbReference type="RefSeq" id="WP_124943567.1">
    <property type="nucleotide sequence ID" value="NZ_RHGY01000007.1"/>
</dbReference>
<organism evidence="4 5">
    <name type="scientific">Weissella viridescens</name>
    <name type="common">Lactobacillus viridescens</name>
    <dbReference type="NCBI Taxonomy" id="1629"/>
    <lineage>
        <taxon>Bacteria</taxon>
        <taxon>Bacillati</taxon>
        <taxon>Bacillota</taxon>
        <taxon>Bacilli</taxon>
        <taxon>Lactobacillales</taxon>
        <taxon>Lactobacillaceae</taxon>
        <taxon>Weissella</taxon>
    </lineage>
</organism>
<dbReference type="Proteomes" id="UP000275836">
    <property type="component" value="Unassembled WGS sequence"/>
</dbReference>
<dbReference type="Pfam" id="PF00440">
    <property type="entry name" value="TetR_N"/>
    <property type="match status" value="1"/>
</dbReference>
<gene>
    <name evidence="4" type="ORF">D3P96_06550</name>
</gene>
<accession>A0A3P2RJJ0</accession>
<dbReference type="Gene3D" id="1.10.357.10">
    <property type="entry name" value="Tetracycline Repressor, domain 2"/>
    <property type="match status" value="1"/>
</dbReference>
<dbReference type="InterPro" id="IPR009057">
    <property type="entry name" value="Homeodomain-like_sf"/>
</dbReference>
<keyword evidence="1 2" id="KW-0238">DNA-binding</keyword>